<organism evidence="2 3">
    <name type="scientific">Streptomyces lavenduligriseus</name>
    <dbReference type="NCBI Taxonomy" id="67315"/>
    <lineage>
        <taxon>Bacteria</taxon>
        <taxon>Bacillati</taxon>
        <taxon>Actinomycetota</taxon>
        <taxon>Actinomycetes</taxon>
        <taxon>Kitasatosporales</taxon>
        <taxon>Streptomycetaceae</taxon>
        <taxon>Streptomyces</taxon>
    </lineage>
</organism>
<comment type="caution">
    <text evidence="2">The sequence shown here is derived from an EMBL/GenBank/DDBJ whole genome shotgun (WGS) entry which is preliminary data.</text>
</comment>
<evidence type="ECO:0000256" key="1">
    <source>
        <dbReference type="SAM" id="SignalP"/>
    </source>
</evidence>
<gene>
    <name evidence="2" type="ORF">M4438_01120</name>
</gene>
<dbReference type="EMBL" id="JAMCCK010000003">
    <property type="protein sequence ID" value="MCL3992147.1"/>
    <property type="molecule type" value="Genomic_DNA"/>
</dbReference>
<name>A0ABT0NL00_9ACTN</name>
<keyword evidence="3" id="KW-1185">Reference proteome</keyword>
<feature type="signal peptide" evidence="1">
    <location>
        <begin position="1"/>
        <end position="25"/>
    </location>
</feature>
<proteinExistence type="predicted"/>
<evidence type="ECO:0008006" key="4">
    <source>
        <dbReference type="Google" id="ProtNLM"/>
    </source>
</evidence>
<evidence type="ECO:0000313" key="3">
    <source>
        <dbReference type="Proteomes" id="UP001202052"/>
    </source>
</evidence>
<feature type="chain" id="PRO_5046309824" description="Secreted protein" evidence="1">
    <location>
        <begin position="26"/>
        <end position="98"/>
    </location>
</feature>
<dbReference type="RefSeq" id="WP_249456767.1">
    <property type="nucleotide sequence ID" value="NZ_JAMCCK010000003.1"/>
</dbReference>
<reference evidence="2 3" key="1">
    <citation type="submission" date="2022-05" db="EMBL/GenBank/DDBJ databases">
        <title>Genome Resource of Streptomyces lavenduligriseus GA1-1, a Strain with Broad-Spectrum Antifungal Activity against Phytopathogenic Fungi.</title>
        <authorList>
            <person name="Qi D."/>
        </authorList>
    </citation>
    <scope>NUCLEOTIDE SEQUENCE [LARGE SCALE GENOMIC DNA]</scope>
    <source>
        <strain evidence="2 3">GA1-1</strain>
    </source>
</reference>
<protein>
    <recommendedName>
        <fullName evidence="4">Secreted protein</fullName>
    </recommendedName>
</protein>
<accession>A0ABT0NL00</accession>
<dbReference type="Proteomes" id="UP001202052">
    <property type="component" value="Unassembled WGS sequence"/>
</dbReference>
<sequence>MNTATLRIISVAAAILFCVAGSVSATSESKADPGTKAAAPSPLKCYKTIRDPHSVVCYRMSYRPLLQDGRITFVPFLVQVPTPADPPPVTTVGELPST</sequence>
<keyword evidence="1" id="KW-0732">Signal</keyword>
<evidence type="ECO:0000313" key="2">
    <source>
        <dbReference type="EMBL" id="MCL3992147.1"/>
    </source>
</evidence>